<gene>
    <name evidence="1" type="ORF">MEA186_24992</name>
</gene>
<keyword evidence="2" id="KW-1185">Reference proteome</keyword>
<proteinExistence type="predicted"/>
<organism evidence="1 2">
    <name type="scientific">Mesorhizobium amorphae CCNWGS0123</name>
    <dbReference type="NCBI Taxonomy" id="1082933"/>
    <lineage>
        <taxon>Bacteria</taxon>
        <taxon>Pseudomonadati</taxon>
        <taxon>Pseudomonadota</taxon>
        <taxon>Alphaproteobacteria</taxon>
        <taxon>Hyphomicrobiales</taxon>
        <taxon>Phyllobacteriaceae</taxon>
        <taxon>Mesorhizobium</taxon>
    </lineage>
</organism>
<protein>
    <submittedName>
        <fullName evidence="1">Uncharacterized protein</fullName>
    </submittedName>
</protein>
<dbReference type="EMBL" id="AGSN01000174">
    <property type="protein sequence ID" value="EHH09271.1"/>
    <property type="molecule type" value="Genomic_DNA"/>
</dbReference>
<dbReference type="AlphaFoldDB" id="G6YG90"/>
<name>G6YG90_9HYPH</name>
<evidence type="ECO:0000313" key="2">
    <source>
        <dbReference type="Proteomes" id="UP000002949"/>
    </source>
</evidence>
<reference evidence="1 2" key="1">
    <citation type="journal article" date="2012" name="J. Bacteriol.">
        <title>Draft Genome Sequence of Plant Growth-Promoting Rhizobium Mesorhizobium amorphae, Isolated from Zinc-Lead Mine Tailings.</title>
        <authorList>
            <person name="Hao X."/>
            <person name="Lin Y."/>
            <person name="Johnstone L."/>
            <person name="Baltrus D.A."/>
            <person name="Miller S.J."/>
            <person name="Wei G."/>
            <person name="Rensing C."/>
        </authorList>
    </citation>
    <scope>NUCLEOTIDE SEQUENCE [LARGE SCALE GENOMIC DNA]</scope>
    <source>
        <strain evidence="1 2">CCNWGS0123</strain>
    </source>
</reference>
<accession>G6YG90</accession>
<evidence type="ECO:0000313" key="1">
    <source>
        <dbReference type="EMBL" id="EHH09271.1"/>
    </source>
</evidence>
<dbReference type="Proteomes" id="UP000002949">
    <property type="component" value="Unassembled WGS sequence"/>
</dbReference>
<sequence>MALSGHECAGYQADHSDASGKLSKLVRQVADRLVVAGVTEIFQHCGEVSLRQKILGGPGCQPTPGQQHSAGGADLVSRPREQKDIAKCRFILHAASLLCRYRGR</sequence>